<accession>A0A8S9P9E4</accession>
<proteinExistence type="predicted"/>
<organism evidence="2 3">
    <name type="scientific">Brassica cretica</name>
    <name type="common">Mustard</name>
    <dbReference type="NCBI Taxonomy" id="69181"/>
    <lineage>
        <taxon>Eukaryota</taxon>
        <taxon>Viridiplantae</taxon>
        <taxon>Streptophyta</taxon>
        <taxon>Embryophyta</taxon>
        <taxon>Tracheophyta</taxon>
        <taxon>Spermatophyta</taxon>
        <taxon>Magnoliopsida</taxon>
        <taxon>eudicotyledons</taxon>
        <taxon>Gunneridae</taxon>
        <taxon>Pentapetalae</taxon>
        <taxon>rosids</taxon>
        <taxon>malvids</taxon>
        <taxon>Brassicales</taxon>
        <taxon>Brassicaceae</taxon>
        <taxon>Brassiceae</taxon>
        <taxon>Brassica</taxon>
    </lineage>
</organism>
<evidence type="ECO:0000256" key="1">
    <source>
        <dbReference type="SAM" id="MobiDB-lite"/>
    </source>
</evidence>
<comment type="caution">
    <text evidence="2">The sequence shown here is derived from an EMBL/GenBank/DDBJ whole genome shotgun (WGS) entry which is preliminary data.</text>
</comment>
<name>A0A8S9P9E4_BRACR</name>
<gene>
    <name evidence="2" type="ORF">F2Q69_00005561</name>
</gene>
<dbReference type="AlphaFoldDB" id="A0A8S9P9E4"/>
<dbReference type="EMBL" id="QGKX02001521">
    <property type="protein sequence ID" value="KAF3509912.1"/>
    <property type="molecule type" value="Genomic_DNA"/>
</dbReference>
<protein>
    <submittedName>
        <fullName evidence="2">Uncharacterized protein</fullName>
    </submittedName>
</protein>
<dbReference type="Proteomes" id="UP000712600">
    <property type="component" value="Unassembled WGS sequence"/>
</dbReference>
<feature type="compositionally biased region" description="Basic residues" evidence="1">
    <location>
        <begin position="43"/>
        <end position="57"/>
    </location>
</feature>
<evidence type="ECO:0000313" key="3">
    <source>
        <dbReference type="Proteomes" id="UP000712600"/>
    </source>
</evidence>
<evidence type="ECO:0000313" key="2">
    <source>
        <dbReference type="EMBL" id="KAF3509912.1"/>
    </source>
</evidence>
<feature type="compositionally biased region" description="Polar residues" evidence="1">
    <location>
        <begin position="61"/>
        <end position="82"/>
    </location>
</feature>
<sequence length="120" mass="12901">MSMRDGETRGSDLDAGETKASSCKGRDGGAGAVAKPELETKARGRRRSQTRLAHNTKRQTEGWTDQTTSSAIRRSLRSNRPANESVAALPPTRPLGRSLRSDRASIPLGRYVVPNPSSVA</sequence>
<reference evidence="2" key="1">
    <citation type="submission" date="2019-12" db="EMBL/GenBank/DDBJ databases">
        <title>Genome sequencing and annotation of Brassica cretica.</title>
        <authorList>
            <person name="Studholme D.J."/>
            <person name="Sarris P."/>
        </authorList>
    </citation>
    <scope>NUCLEOTIDE SEQUENCE</scope>
    <source>
        <strain evidence="2">PFS-109/04</strain>
        <tissue evidence="2">Leaf</tissue>
    </source>
</reference>
<feature type="region of interest" description="Disordered" evidence="1">
    <location>
        <begin position="1"/>
        <end position="120"/>
    </location>
</feature>
<feature type="compositionally biased region" description="Basic and acidic residues" evidence="1">
    <location>
        <begin position="1"/>
        <end position="12"/>
    </location>
</feature>